<keyword evidence="3 7" id="KW-0547">Nucleotide-binding</keyword>
<evidence type="ECO:0000256" key="2">
    <source>
        <dbReference type="ARBA" id="ARBA00022679"/>
    </source>
</evidence>
<gene>
    <name evidence="10" type="ORF">EZS28_036140</name>
</gene>
<feature type="binding site" evidence="7">
    <location>
        <position position="26"/>
    </location>
    <ligand>
        <name>ATP</name>
        <dbReference type="ChEBI" id="CHEBI:30616"/>
    </ligand>
</feature>
<organism evidence="10 11">
    <name type="scientific">Streblomastix strix</name>
    <dbReference type="NCBI Taxonomy" id="222440"/>
    <lineage>
        <taxon>Eukaryota</taxon>
        <taxon>Metamonada</taxon>
        <taxon>Preaxostyla</taxon>
        <taxon>Oxymonadida</taxon>
        <taxon>Streblomastigidae</taxon>
        <taxon>Streblomastix</taxon>
    </lineage>
</organism>
<keyword evidence="1" id="KW-0723">Serine/threonine-protein kinase</keyword>
<dbReference type="EMBL" id="SNRW01017455">
    <property type="protein sequence ID" value="KAA6368333.1"/>
    <property type="molecule type" value="Genomic_DNA"/>
</dbReference>
<dbReference type="PANTHER" id="PTHR24350">
    <property type="entry name" value="SERINE/THREONINE-PROTEIN KINASE IAL-RELATED"/>
    <property type="match status" value="1"/>
</dbReference>
<keyword evidence="5 7" id="KW-0067">ATP-binding</keyword>
<keyword evidence="2" id="KW-0808">Transferase</keyword>
<dbReference type="Proteomes" id="UP000324800">
    <property type="component" value="Unassembled WGS sequence"/>
</dbReference>
<dbReference type="InterPro" id="IPR030616">
    <property type="entry name" value="Aur-like"/>
</dbReference>
<feature type="active site" description="Proton acceptor" evidence="6">
    <location>
        <position position="8"/>
    </location>
</feature>
<feature type="cross-link" description="Glycyl lysine isopeptide (Lys-Gly) (interchain with G-Cter in SUMO2)" evidence="8">
    <location>
        <position position="10"/>
    </location>
</feature>
<dbReference type="Pfam" id="PF00069">
    <property type="entry name" value="Pkinase"/>
    <property type="match status" value="1"/>
</dbReference>
<feature type="binding site" evidence="7">
    <location>
        <begin position="12"/>
        <end position="13"/>
    </location>
    <ligand>
        <name>ATP</name>
        <dbReference type="ChEBI" id="CHEBI:30616"/>
    </ligand>
</feature>
<evidence type="ECO:0000313" key="10">
    <source>
        <dbReference type="EMBL" id="KAA6368333.1"/>
    </source>
</evidence>
<evidence type="ECO:0000256" key="3">
    <source>
        <dbReference type="ARBA" id="ARBA00022741"/>
    </source>
</evidence>
<evidence type="ECO:0000256" key="5">
    <source>
        <dbReference type="ARBA" id="ARBA00022840"/>
    </source>
</evidence>
<dbReference type="InterPro" id="IPR000719">
    <property type="entry name" value="Prot_kinase_dom"/>
</dbReference>
<dbReference type="SUPFAM" id="SSF56112">
    <property type="entry name" value="Protein kinase-like (PK-like)"/>
    <property type="match status" value="1"/>
</dbReference>
<evidence type="ECO:0000256" key="8">
    <source>
        <dbReference type="PIRSR" id="PIRSR630616-3"/>
    </source>
</evidence>
<dbReference type="AlphaFoldDB" id="A0A5J4UE11"/>
<dbReference type="InterPro" id="IPR008271">
    <property type="entry name" value="Ser/Thr_kinase_AS"/>
</dbReference>
<dbReference type="Gene3D" id="1.10.510.10">
    <property type="entry name" value="Transferase(Phosphotransferase) domain 1"/>
    <property type="match status" value="1"/>
</dbReference>
<dbReference type="OrthoDB" id="193931at2759"/>
<evidence type="ECO:0000256" key="1">
    <source>
        <dbReference type="ARBA" id="ARBA00022527"/>
    </source>
</evidence>
<evidence type="ECO:0000256" key="6">
    <source>
        <dbReference type="PIRSR" id="PIRSR630616-1"/>
    </source>
</evidence>
<name>A0A5J4UE11_9EUKA</name>
<keyword evidence="4" id="KW-0418">Kinase</keyword>
<proteinExistence type="predicted"/>
<dbReference type="PROSITE" id="PS50011">
    <property type="entry name" value="PROTEIN_KINASE_DOM"/>
    <property type="match status" value="1"/>
</dbReference>
<dbReference type="GO" id="GO:0004674">
    <property type="term" value="F:protein serine/threonine kinase activity"/>
    <property type="evidence" value="ECO:0007669"/>
    <property type="project" value="UniProtKB-KW"/>
</dbReference>
<dbReference type="SMART" id="SM00220">
    <property type="entry name" value="S_TKc"/>
    <property type="match status" value="1"/>
</dbReference>
<dbReference type="InterPro" id="IPR011009">
    <property type="entry name" value="Kinase-like_dom_sf"/>
</dbReference>
<sequence>MKRIIHRDLKLENILITYDNKIKLADFGFARNLINGRDYTKGVAGTFRYMPPELLVQINTNSTHNKLNFASDIWAIGIICYELATLRHPFMTDDEIKMNLVKPGEQIRRICIDEPVEFPAHVPEDMRELILRMLDKVC</sequence>
<evidence type="ECO:0000313" key="11">
    <source>
        <dbReference type="Proteomes" id="UP000324800"/>
    </source>
</evidence>
<comment type="caution">
    <text evidence="10">The sequence shown here is derived from an EMBL/GenBank/DDBJ whole genome shotgun (WGS) entry which is preliminary data.</text>
</comment>
<dbReference type="GO" id="GO:0005524">
    <property type="term" value="F:ATP binding"/>
    <property type="evidence" value="ECO:0007669"/>
    <property type="project" value="UniProtKB-KW"/>
</dbReference>
<evidence type="ECO:0000259" key="9">
    <source>
        <dbReference type="PROSITE" id="PS50011"/>
    </source>
</evidence>
<dbReference type="PROSITE" id="PS00108">
    <property type="entry name" value="PROTEIN_KINASE_ST"/>
    <property type="match status" value="1"/>
</dbReference>
<reference evidence="10 11" key="1">
    <citation type="submission" date="2019-03" db="EMBL/GenBank/DDBJ databases">
        <title>Single cell metagenomics reveals metabolic interactions within the superorganism composed of flagellate Streblomastix strix and complex community of Bacteroidetes bacteria on its surface.</title>
        <authorList>
            <person name="Treitli S.C."/>
            <person name="Kolisko M."/>
            <person name="Husnik F."/>
            <person name="Keeling P."/>
            <person name="Hampl V."/>
        </authorList>
    </citation>
    <scope>NUCLEOTIDE SEQUENCE [LARGE SCALE GENOMIC DNA]</scope>
    <source>
        <strain evidence="10">ST1C</strain>
    </source>
</reference>
<evidence type="ECO:0000256" key="4">
    <source>
        <dbReference type="ARBA" id="ARBA00022777"/>
    </source>
</evidence>
<protein>
    <recommendedName>
        <fullName evidence="9">Protein kinase domain-containing protein</fullName>
    </recommendedName>
</protein>
<evidence type="ECO:0000256" key="7">
    <source>
        <dbReference type="PIRSR" id="PIRSR630616-2"/>
    </source>
</evidence>
<feature type="domain" description="Protein kinase" evidence="9">
    <location>
        <begin position="1"/>
        <end position="138"/>
    </location>
</feature>
<accession>A0A5J4UE11</accession>